<gene>
    <name evidence="1" type="ORF">SADUNF_Sadunf10G0065500</name>
</gene>
<organism evidence="1 2">
    <name type="scientific">Salix dunnii</name>
    <dbReference type="NCBI Taxonomy" id="1413687"/>
    <lineage>
        <taxon>Eukaryota</taxon>
        <taxon>Viridiplantae</taxon>
        <taxon>Streptophyta</taxon>
        <taxon>Embryophyta</taxon>
        <taxon>Tracheophyta</taxon>
        <taxon>Spermatophyta</taxon>
        <taxon>Magnoliopsida</taxon>
        <taxon>eudicotyledons</taxon>
        <taxon>Gunneridae</taxon>
        <taxon>Pentapetalae</taxon>
        <taxon>rosids</taxon>
        <taxon>fabids</taxon>
        <taxon>Malpighiales</taxon>
        <taxon>Salicaceae</taxon>
        <taxon>Saliceae</taxon>
        <taxon>Salix</taxon>
    </lineage>
</organism>
<accession>A0A835MY46</accession>
<dbReference type="Proteomes" id="UP000657918">
    <property type="component" value="Unassembled WGS sequence"/>
</dbReference>
<reference evidence="1 2" key="1">
    <citation type="submission" date="2020-10" db="EMBL/GenBank/DDBJ databases">
        <title>Plant Genome Project.</title>
        <authorList>
            <person name="Zhang R.-G."/>
        </authorList>
    </citation>
    <scope>NUCLEOTIDE SEQUENCE [LARGE SCALE GENOMIC DNA]</scope>
    <source>
        <strain evidence="1">FAFU-HL-1</strain>
        <tissue evidence="1">Leaf</tissue>
    </source>
</reference>
<dbReference type="AlphaFoldDB" id="A0A835MY46"/>
<proteinExistence type="predicted"/>
<evidence type="ECO:0000313" key="1">
    <source>
        <dbReference type="EMBL" id="KAF9673838.1"/>
    </source>
</evidence>
<dbReference type="EMBL" id="JADGMS010000010">
    <property type="protein sequence ID" value="KAF9673838.1"/>
    <property type="molecule type" value="Genomic_DNA"/>
</dbReference>
<name>A0A835MY46_9ROSI</name>
<comment type="caution">
    <text evidence="1">The sequence shown here is derived from an EMBL/GenBank/DDBJ whole genome shotgun (WGS) entry which is preliminary data.</text>
</comment>
<keyword evidence="2" id="KW-1185">Reference proteome</keyword>
<protein>
    <submittedName>
        <fullName evidence="1">Uncharacterized protein</fullName>
    </submittedName>
</protein>
<sequence length="115" mass="13142">MKTQRVFEQNFHPRDAFVLSTVRRCMLGAEILQTGMMNDVQQPREVGISSAILAEAADLQSKKATSVVFAFFLLWLFLIKTQRSEEAPLLDLLARTIIPILKSMRVYFLRVAPEK</sequence>
<evidence type="ECO:0000313" key="2">
    <source>
        <dbReference type="Proteomes" id="UP000657918"/>
    </source>
</evidence>